<gene>
    <name evidence="7" type="ORF">DASB73_041520</name>
</gene>
<keyword evidence="8" id="KW-1185">Reference proteome</keyword>
<evidence type="ECO:0000256" key="4">
    <source>
        <dbReference type="ARBA" id="ARBA00023136"/>
    </source>
</evidence>
<accession>A0AAV5RNS8</accession>
<dbReference type="PANTHER" id="PTHR21324">
    <property type="entry name" value="FASTING-INDUCIBLE INTEGRAL MEMBRANE PROTEIN TM6P1-RELATED"/>
    <property type="match status" value="1"/>
</dbReference>
<dbReference type="Pfam" id="PF10277">
    <property type="entry name" value="Frag1"/>
    <property type="match status" value="1"/>
</dbReference>
<dbReference type="InterPro" id="IPR050911">
    <property type="entry name" value="DRAM/TMEM150_Autophagy_Mod"/>
</dbReference>
<keyword evidence="4 5" id="KW-0472">Membrane</keyword>
<evidence type="ECO:0000256" key="5">
    <source>
        <dbReference type="SAM" id="Phobius"/>
    </source>
</evidence>
<feature type="transmembrane region" description="Helical" evidence="5">
    <location>
        <begin position="60"/>
        <end position="79"/>
    </location>
</feature>
<dbReference type="GO" id="GO:0005886">
    <property type="term" value="C:plasma membrane"/>
    <property type="evidence" value="ECO:0007669"/>
    <property type="project" value="TreeGrafter"/>
</dbReference>
<dbReference type="AlphaFoldDB" id="A0AAV5RNS8"/>
<proteinExistence type="predicted"/>
<feature type="transmembrane region" description="Helical" evidence="5">
    <location>
        <begin position="134"/>
        <end position="156"/>
    </location>
</feature>
<dbReference type="PANTHER" id="PTHR21324:SF2">
    <property type="entry name" value="EG:22E5.9 PROTEIN"/>
    <property type="match status" value="1"/>
</dbReference>
<dbReference type="InterPro" id="IPR019402">
    <property type="entry name" value="CWH43_N"/>
</dbReference>
<comment type="subcellular location">
    <subcellularLocation>
        <location evidence="1">Endomembrane system</location>
        <topology evidence="1">Multi-pass membrane protein</topology>
    </subcellularLocation>
</comment>
<keyword evidence="2 5" id="KW-0812">Transmembrane</keyword>
<sequence>MKDYMTHFWLVPVFSGIIWWCMLIVMLSLWSNEGFQTYTWMEKSEQKILYLSDIAAEGHGAIFIGCAASQGALFVLSLVTETYLRNVGWLRPNHRTYGQVCSGLAIFFAVVGQLGILFVSIFNTREYHHAHISLLVVFIVFVGISAICSCAEYMALDKDYVHKRHMIWGFWLKVVWFVIELVMVIVFGSTQKNHVNVPAVFEWIICFLYPFYHLILAWDLWPAIGKRKGHYPKYNDGYPVEEMLTRWESQSQAPPDDEYPLNWRTSLAKPTSTEGIKNDVYEYSDALPYDGYRNT</sequence>
<dbReference type="EMBL" id="BTGC01000008">
    <property type="protein sequence ID" value="GMM53189.1"/>
    <property type="molecule type" value="Genomic_DNA"/>
</dbReference>
<evidence type="ECO:0000313" key="7">
    <source>
        <dbReference type="EMBL" id="GMM53189.1"/>
    </source>
</evidence>
<protein>
    <submittedName>
        <fullName evidence="7">Sfk1 protein</fullName>
    </submittedName>
</protein>
<keyword evidence="3 5" id="KW-1133">Transmembrane helix</keyword>
<reference evidence="7 8" key="1">
    <citation type="journal article" date="2023" name="Elife">
        <title>Identification of key yeast species and microbe-microbe interactions impacting larval growth of Drosophila in the wild.</title>
        <authorList>
            <person name="Mure A."/>
            <person name="Sugiura Y."/>
            <person name="Maeda R."/>
            <person name="Honda K."/>
            <person name="Sakurai N."/>
            <person name="Takahashi Y."/>
            <person name="Watada M."/>
            <person name="Katoh T."/>
            <person name="Gotoh A."/>
            <person name="Gotoh Y."/>
            <person name="Taniguchi I."/>
            <person name="Nakamura K."/>
            <person name="Hayashi T."/>
            <person name="Katayama T."/>
            <person name="Uemura T."/>
            <person name="Hattori Y."/>
        </authorList>
    </citation>
    <scope>NUCLEOTIDE SEQUENCE [LARGE SCALE GENOMIC DNA]</scope>
    <source>
        <strain evidence="7 8">SB-73</strain>
    </source>
</reference>
<dbReference type="GO" id="GO:0012505">
    <property type="term" value="C:endomembrane system"/>
    <property type="evidence" value="ECO:0007669"/>
    <property type="project" value="UniProtKB-SubCell"/>
</dbReference>
<evidence type="ECO:0000256" key="3">
    <source>
        <dbReference type="ARBA" id="ARBA00022989"/>
    </source>
</evidence>
<feature type="transmembrane region" description="Helical" evidence="5">
    <location>
        <begin position="200"/>
        <end position="221"/>
    </location>
</feature>
<feature type="transmembrane region" description="Helical" evidence="5">
    <location>
        <begin position="168"/>
        <end position="188"/>
    </location>
</feature>
<feature type="domain" description="CWH43-like N-terminal" evidence="6">
    <location>
        <begin position="7"/>
        <end position="222"/>
    </location>
</feature>
<evidence type="ECO:0000259" key="6">
    <source>
        <dbReference type="Pfam" id="PF10277"/>
    </source>
</evidence>
<name>A0AAV5RNS8_STABA</name>
<dbReference type="Proteomes" id="UP001362899">
    <property type="component" value="Unassembled WGS sequence"/>
</dbReference>
<comment type="caution">
    <text evidence="7">The sequence shown here is derived from an EMBL/GenBank/DDBJ whole genome shotgun (WGS) entry which is preliminary data.</text>
</comment>
<evidence type="ECO:0000256" key="2">
    <source>
        <dbReference type="ARBA" id="ARBA00022692"/>
    </source>
</evidence>
<evidence type="ECO:0000256" key="1">
    <source>
        <dbReference type="ARBA" id="ARBA00004127"/>
    </source>
</evidence>
<feature type="transmembrane region" description="Helical" evidence="5">
    <location>
        <begin position="7"/>
        <end position="30"/>
    </location>
</feature>
<organism evidence="7 8">
    <name type="scientific">Starmerella bacillaris</name>
    <name type="common">Yeast</name>
    <name type="synonym">Candida zemplinina</name>
    <dbReference type="NCBI Taxonomy" id="1247836"/>
    <lineage>
        <taxon>Eukaryota</taxon>
        <taxon>Fungi</taxon>
        <taxon>Dikarya</taxon>
        <taxon>Ascomycota</taxon>
        <taxon>Saccharomycotina</taxon>
        <taxon>Dipodascomycetes</taxon>
        <taxon>Dipodascales</taxon>
        <taxon>Trichomonascaceae</taxon>
        <taxon>Starmerella</taxon>
    </lineage>
</organism>
<evidence type="ECO:0000313" key="8">
    <source>
        <dbReference type="Proteomes" id="UP001362899"/>
    </source>
</evidence>
<feature type="transmembrane region" description="Helical" evidence="5">
    <location>
        <begin position="100"/>
        <end position="122"/>
    </location>
</feature>